<organism evidence="1">
    <name type="scientific">marine sediment metagenome</name>
    <dbReference type="NCBI Taxonomy" id="412755"/>
    <lineage>
        <taxon>unclassified sequences</taxon>
        <taxon>metagenomes</taxon>
        <taxon>ecological metagenomes</taxon>
    </lineage>
</organism>
<name>X1VHX8_9ZZZZ</name>
<reference evidence="1" key="1">
    <citation type="journal article" date="2014" name="Front. Microbiol.">
        <title>High frequency of phylogenetically diverse reductive dehalogenase-homologous genes in deep subseafloor sedimentary metagenomes.</title>
        <authorList>
            <person name="Kawai M."/>
            <person name="Futagami T."/>
            <person name="Toyoda A."/>
            <person name="Takaki Y."/>
            <person name="Nishi S."/>
            <person name="Hori S."/>
            <person name="Arai W."/>
            <person name="Tsubouchi T."/>
            <person name="Morono Y."/>
            <person name="Uchiyama I."/>
            <person name="Ito T."/>
            <person name="Fujiyama A."/>
            <person name="Inagaki F."/>
            <person name="Takami H."/>
        </authorList>
    </citation>
    <scope>NUCLEOTIDE SEQUENCE</scope>
    <source>
        <strain evidence="1">Expedition CK06-06</strain>
    </source>
</reference>
<dbReference type="Gene3D" id="3.40.50.300">
    <property type="entry name" value="P-loop containing nucleotide triphosphate hydrolases"/>
    <property type="match status" value="1"/>
</dbReference>
<gene>
    <name evidence="1" type="ORF">S12H4_62362</name>
</gene>
<dbReference type="SUPFAM" id="SSF52540">
    <property type="entry name" value="P-loop containing nucleoside triphosphate hydrolases"/>
    <property type="match status" value="1"/>
</dbReference>
<dbReference type="InterPro" id="IPR027417">
    <property type="entry name" value="P-loop_NTPase"/>
</dbReference>
<comment type="caution">
    <text evidence="1">The sequence shown here is derived from an EMBL/GenBank/DDBJ whole genome shotgun (WGS) entry which is preliminary data.</text>
</comment>
<dbReference type="EMBL" id="BARW01041799">
    <property type="protein sequence ID" value="GAJ18147.1"/>
    <property type="molecule type" value="Genomic_DNA"/>
</dbReference>
<proteinExistence type="predicted"/>
<sequence>RHWIWGKLLALLCKDEDRIELIVNNVMQDINDGRLVAVVGERTKLLRVIHEKLRQNGYDVVYADGTVPKAKRKKIYEEMSKGLK</sequence>
<protein>
    <submittedName>
        <fullName evidence="1">Uncharacterized protein</fullName>
    </submittedName>
</protein>
<feature type="non-terminal residue" evidence="1">
    <location>
        <position position="1"/>
    </location>
</feature>
<feature type="non-terminal residue" evidence="1">
    <location>
        <position position="84"/>
    </location>
</feature>
<evidence type="ECO:0000313" key="1">
    <source>
        <dbReference type="EMBL" id="GAJ18147.1"/>
    </source>
</evidence>
<accession>X1VHX8</accession>
<dbReference type="AlphaFoldDB" id="X1VHX8"/>